<sequence length="145" mass="15680">MKKIIIIIALSFIGLNAGFATVDPDNKPTKFRILAISASNDSIMSASNIITLFQPFSVEFPTAFTPNGDGLNDNFGAVAKGVEDFKIIIYNRFGEVIFSSTDIETKWDGKIQGETAPSGAYVYQVYAEGQEGTSVNRSGKVTLIN</sequence>
<dbReference type="eggNOG" id="COG3291">
    <property type="taxonomic scope" value="Bacteria"/>
</dbReference>
<feature type="signal peptide" evidence="1">
    <location>
        <begin position="1"/>
        <end position="22"/>
    </location>
</feature>
<dbReference type="EMBL" id="CP002349">
    <property type="protein sequence ID" value="ADR21008.1"/>
    <property type="molecule type" value="Genomic_DNA"/>
</dbReference>
<proteinExistence type="predicted"/>
<dbReference type="RefSeq" id="WP_013453159.1">
    <property type="nucleotide sequence ID" value="NC_014759.1"/>
</dbReference>
<dbReference type="HOGENOM" id="CLU_1784574_0_0_10"/>
<evidence type="ECO:0008006" key="4">
    <source>
        <dbReference type="Google" id="ProtNLM"/>
    </source>
</evidence>
<dbReference type="KEGG" id="mtt:Ftrac_1011"/>
<dbReference type="STRING" id="643867.Ftrac_1011"/>
<dbReference type="NCBIfam" id="TIGR04131">
    <property type="entry name" value="Bac_Flav_CTERM"/>
    <property type="match status" value="1"/>
</dbReference>
<dbReference type="OrthoDB" id="631648at2"/>
<name>E4TU80_MARTH</name>
<accession>E4TU80</accession>
<gene>
    <name evidence="2" type="ordered locus">Ftrac_1011</name>
</gene>
<evidence type="ECO:0000313" key="3">
    <source>
        <dbReference type="Proteomes" id="UP000008720"/>
    </source>
</evidence>
<feature type="chain" id="PRO_5003187336" description="Gliding motility-associated C-terminal domain-containing protein" evidence="1">
    <location>
        <begin position="23"/>
        <end position="145"/>
    </location>
</feature>
<reference evidence="2 3" key="1">
    <citation type="journal article" date="2011" name="Stand. Genomic Sci.">
        <title>Complete genome sequence of Marivirga tractuosa type strain (H-43).</title>
        <authorList>
            <person name="Pagani I."/>
            <person name="Chertkov O."/>
            <person name="Lapidus A."/>
            <person name="Lucas S."/>
            <person name="Del Rio T.G."/>
            <person name="Tice H."/>
            <person name="Copeland A."/>
            <person name="Cheng J.F."/>
            <person name="Nolan M."/>
            <person name="Saunders E."/>
            <person name="Pitluck S."/>
            <person name="Held B."/>
            <person name="Goodwin L."/>
            <person name="Liolios K."/>
            <person name="Ovchinikova G."/>
            <person name="Ivanova N."/>
            <person name="Mavromatis K."/>
            <person name="Pati A."/>
            <person name="Chen A."/>
            <person name="Palaniappan K."/>
            <person name="Land M."/>
            <person name="Hauser L."/>
            <person name="Jeffries C.D."/>
            <person name="Detter J.C."/>
            <person name="Han C."/>
            <person name="Tapia R."/>
            <person name="Ngatchou-Djao O.D."/>
            <person name="Rohde M."/>
            <person name="Goker M."/>
            <person name="Spring S."/>
            <person name="Sikorski J."/>
            <person name="Woyke T."/>
            <person name="Bristow J."/>
            <person name="Eisen J.A."/>
            <person name="Markowitz V."/>
            <person name="Hugenholtz P."/>
            <person name="Klenk H.P."/>
            <person name="Kyrpides N.C."/>
        </authorList>
    </citation>
    <scope>NUCLEOTIDE SEQUENCE [LARGE SCALE GENOMIC DNA]</scope>
    <source>
        <strain evidence="3">ATCC 23168 / DSM 4126 / NBRC 15989 / NCIMB 1408 / VKM B-1430 / H-43</strain>
    </source>
</reference>
<evidence type="ECO:0000256" key="1">
    <source>
        <dbReference type="SAM" id="SignalP"/>
    </source>
</evidence>
<dbReference type="AlphaFoldDB" id="E4TU80"/>
<organism evidence="2 3">
    <name type="scientific">Marivirga tractuosa (strain ATCC 23168 / DSM 4126 / NBRC 15989 / NCIMB 1408 / VKM B-1430 / H-43)</name>
    <name type="common">Microscilla tractuosa</name>
    <name type="synonym">Flexibacter tractuosus</name>
    <dbReference type="NCBI Taxonomy" id="643867"/>
    <lineage>
        <taxon>Bacteria</taxon>
        <taxon>Pseudomonadati</taxon>
        <taxon>Bacteroidota</taxon>
        <taxon>Cytophagia</taxon>
        <taxon>Cytophagales</taxon>
        <taxon>Marivirgaceae</taxon>
        <taxon>Marivirga</taxon>
    </lineage>
</organism>
<keyword evidence="3" id="KW-1185">Reference proteome</keyword>
<keyword evidence="1" id="KW-0732">Signal</keyword>
<protein>
    <recommendedName>
        <fullName evidence="4">Gliding motility-associated C-terminal domain-containing protein</fullName>
    </recommendedName>
</protein>
<evidence type="ECO:0000313" key="2">
    <source>
        <dbReference type="EMBL" id="ADR21008.1"/>
    </source>
</evidence>
<dbReference type="Pfam" id="PF13585">
    <property type="entry name" value="CHU_C"/>
    <property type="match status" value="1"/>
</dbReference>
<dbReference type="Proteomes" id="UP000008720">
    <property type="component" value="Chromosome"/>
</dbReference>
<dbReference type="InterPro" id="IPR026341">
    <property type="entry name" value="T9SS_type_B"/>
</dbReference>